<dbReference type="NCBIfam" id="NF008009">
    <property type="entry name" value="PRK10738.1"/>
    <property type="match status" value="1"/>
</dbReference>
<dbReference type="KEGG" id="kki:KKKWG1_0527"/>
<dbReference type="Gene3D" id="3.30.300.20">
    <property type="match status" value="1"/>
</dbReference>
<accession>A0AAX2J345</accession>
<dbReference type="EMBL" id="LS483426">
    <property type="protein sequence ID" value="SQH24535.1"/>
    <property type="molecule type" value="Genomic_DNA"/>
</dbReference>
<proteinExistence type="predicted"/>
<dbReference type="Gene3D" id="2.20.25.10">
    <property type="match status" value="1"/>
</dbReference>
<sequence>MKITSRWVDGRCFIASNELGNSVVMEGAADDSATRRGASPMEMLLMGVAGCSSIDVVDIARKQRQKVTDCITTVSAERADSIPKVFTKIHIHFKVLGHDLKENSIAKAVQLSAEKYCSASIMLGKATEITHSFEVGAAAE</sequence>
<dbReference type="PANTHER" id="PTHR34352">
    <property type="entry name" value="PROTEIN YHFA"/>
    <property type="match status" value="1"/>
</dbReference>
<organism evidence="1 2">
    <name type="scientific">Kingella kingae</name>
    <dbReference type="NCBI Taxonomy" id="504"/>
    <lineage>
        <taxon>Bacteria</taxon>
        <taxon>Pseudomonadati</taxon>
        <taxon>Pseudomonadota</taxon>
        <taxon>Betaproteobacteria</taxon>
        <taxon>Neisseriales</taxon>
        <taxon>Neisseriaceae</taxon>
        <taxon>Kingella</taxon>
    </lineage>
</organism>
<dbReference type="InterPro" id="IPR036102">
    <property type="entry name" value="OsmC/Ohrsf"/>
</dbReference>
<name>A0AAX2J345_KINKI</name>
<dbReference type="GeneID" id="93262033"/>
<evidence type="ECO:0000313" key="2">
    <source>
        <dbReference type="Proteomes" id="UP000248598"/>
    </source>
</evidence>
<dbReference type="AlphaFoldDB" id="A0AAX2J345"/>
<dbReference type="RefSeq" id="WP_003785097.1">
    <property type="nucleotide sequence ID" value="NZ_CP050136.1"/>
</dbReference>
<dbReference type="InterPro" id="IPR015946">
    <property type="entry name" value="KH_dom-like_a/b"/>
</dbReference>
<protein>
    <submittedName>
        <fullName evidence="1">OsmC-like protein</fullName>
    </submittedName>
</protein>
<evidence type="ECO:0000313" key="1">
    <source>
        <dbReference type="EMBL" id="SQH24535.1"/>
    </source>
</evidence>
<gene>
    <name evidence="1" type="primary">yhfA</name>
    <name evidence="1" type="ORF">NCTC10529_00722</name>
</gene>
<dbReference type="Proteomes" id="UP000248598">
    <property type="component" value="Chromosome 1"/>
</dbReference>
<dbReference type="Pfam" id="PF02566">
    <property type="entry name" value="OsmC"/>
    <property type="match status" value="1"/>
</dbReference>
<dbReference type="SUPFAM" id="SSF82784">
    <property type="entry name" value="OsmC-like"/>
    <property type="match status" value="1"/>
</dbReference>
<dbReference type="InterPro" id="IPR003718">
    <property type="entry name" value="OsmC/Ohr_fam"/>
</dbReference>
<dbReference type="PANTHER" id="PTHR34352:SF1">
    <property type="entry name" value="PROTEIN YHFA"/>
    <property type="match status" value="1"/>
</dbReference>
<reference evidence="1 2" key="1">
    <citation type="submission" date="2018-06" db="EMBL/GenBank/DDBJ databases">
        <authorList>
            <consortium name="Pathogen Informatics"/>
            <person name="Doyle S."/>
        </authorList>
    </citation>
    <scope>NUCLEOTIDE SEQUENCE [LARGE SCALE GENOMIC DNA]</scope>
    <source>
        <strain evidence="1 2">NCTC10529</strain>
    </source>
</reference>